<feature type="region of interest" description="Disordered" evidence="1">
    <location>
        <begin position="450"/>
        <end position="505"/>
    </location>
</feature>
<organism evidence="3 4">
    <name type="scientific">Daphnia magna</name>
    <dbReference type="NCBI Taxonomy" id="35525"/>
    <lineage>
        <taxon>Eukaryota</taxon>
        <taxon>Metazoa</taxon>
        <taxon>Ecdysozoa</taxon>
        <taxon>Arthropoda</taxon>
        <taxon>Crustacea</taxon>
        <taxon>Branchiopoda</taxon>
        <taxon>Diplostraca</taxon>
        <taxon>Cladocera</taxon>
        <taxon>Anomopoda</taxon>
        <taxon>Daphniidae</taxon>
        <taxon>Daphnia</taxon>
    </lineage>
</organism>
<dbReference type="InterPro" id="IPR031993">
    <property type="entry name" value="DUF4789"/>
</dbReference>
<dbReference type="PANTHER" id="PTHR21177">
    <property type="entry name" value="IP06524P-RELATED"/>
    <property type="match status" value="1"/>
</dbReference>
<accession>A0A162R273</accession>
<dbReference type="AlphaFoldDB" id="A0A162R273"/>
<dbReference type="Proteomes" id="UP000076858">
    <property type="component" value="Unassembled WGS sequence"/>
</dbReference>
<sequence>MASGQLLTYTLRALALGLLYSIKASTQEENENSFRFGVRLRYPRNLVDVGKMICPIYLLVLITIHATSENDQGRGSKHNFARLFDTLLKGPKRSRLQQVDPPGWSTEIDTLEDRPLNWAQNPSVQSSIVSLEEKLEAPFYFGRQSSTGCTCEAALVGNVGTCETTCFTTETQCGQICTRTTVYSGLTELGFERKRYQFSRFDEKACENLEIDCMTSSLLATASSSFAVAGTASVAANIALSAGIAAGIAALVLAAKGKDMQSEGDHYDEIEDPYETEAEYLQSYARRLVRETTDDIGSDDALIEKERAKQSLSEEANVEGSILSLGKDLDVPHFLRVGRQTNCECYPLGLVPGCATECLSYSQLCNGKVCTVTTSVISYSFNANIRSFRATDFKDCNAVANLCTVSSVMSSLISAANARSNSIALNAGIAGVLSAGLAGGNIAAVANSNSQQTNTNVDSQQISDNSNNQAPQPGNQTPTNDLTSPVPGLNFPDDGSGPNSIQFDDGNSYPLLSRGPCNDTNFWVTVNPVTLKGGCTPKLCEDRRVFVGRTGLCHDINDPLECQGGRRLYYTAYGDPICDCPIGKYPFPNPKDKCVALFSRGPCPAGQVMTISQGGRLFCTPDECPAINGENDSLQQLVPNDKGDCFALGSVGPCSAFQLLGYDIFERQLECVNITDPSSPYFSPSSQERGPIDRVMLDALLLHQFHPDDNDLQFGLIQQAKRGIIKRKIQRQDASTAGIFQLPSSLPDPLLQPCRTGARQGENFKCTNPLISDSSATGQTLPPVNPNFSCPDSTFLQATGECIDDSRATSCGPSFRFNEATGQCRSVF</sequence>
<evidence type="ECO:0000313" key="3">
    <source>
        <dbReference type="EMBL" id="KZS20164.1"/>
    </source>
</evidence>
<proteinExistence type="predicted"/>
<name>A0A162R273_9CRUS</name>
<reference evidence="3 4" key="1">
    <citation type="submission" date="2016-03" db="EMBL/GenBank/DDBJ databases">
        <title>EvidentialGene: Evidence-directed Construction of Genes on Genomes.</title>
        <authorList>
            <person name="Gilbert D.G."/>
            <person name="Choi J.-H."/>
            <person name="Mockaitis K."/>
            <person name="Colbourne J."/>
            <person name="Pfrender M."/>
        </authorList>
    </citation>
    <scope>NUCLEOTIDE SEQUENCE [LARGE SCALE GENOMIC DNA]</scope>
    <source>
        <strain evidence="3 4">Xinb3</strain>
        <tissue evidence="3">Complete organism</tissue>
    </source>
</reference>
<keyword evidence="4" id="KW-1185">Reference proteome</keyword>
<feature type="domain" description="DUF4789" evidence="2">
    <location>
        <begin position="561"/>
        <end position="654"/>
    </location>
</feature>
<dbReference type="EMBL" id="LRGB01000243">
    <property type="protein sequence ID" value="KZS20164.1"/>
    <property type="molecule type" value="Genomic_DNA"/>
</dbReference>
<dbReference type="Pfam" id="PF16033">
    <property type="entry name" value="DUF4789"/>
    <property type="match status" value="1"/>
</dbReference>
<dbReference type="OrthoDB" id="6363131at2759"/>
<evidence type="ECO:0000259" key="2">
    <source>
        <dbReference type="Pfam" id="PF16033"/>
    </source>
</evidence>
<protein>
    <recommendedName>
        <fullName evidence="2">DUF4789 domain-containing protein</fullName>
    </recommendedName>
</protein>
<evidence type="ECO:0000256" key="1">
    <source>
        <dbReference type="SAM" id="MobiDB-lite"/>
    </source>
</evidence>
<feature type="compositionally biased region" description="Polar residues" evidence="1">
    <location>
        <begin position="450"/>
        <end position="483"/>
    </location>
</feature>
<evidence type="ECO:0000313" key="4">
    <source>
        <dbReference type="Proteomes" id="UP000076858"/>
    </source>
</evidence>
<gene>
    <name evidence="3" type="ORF">APZ42_013152</name>
</gene>
<dbReference type="PANTHER" id="PTHR21177:SF7">
    <property type="entry name" value="GH11627P"/>
    <property type="match status" value="1"/>
</dbReference>
<comment type="caution">
    <text evidence="3">The sequence shown here is derived from an EMBL/GenBank/DDBJ whole genome shotgun (WGS) entry which is preliminary data.</text>
</comment>